<feature type="compositionally biased region" description="Basic and acidic residues" evidence="1">
    <location>
        <begin position="362"/>
        <end position="373"/>
    </location>
</feature>
<reference evidence="3" key="1">
    <citation type="submission" date="2023-07" db="EMBL/GenBank/DDBJ databases">
        <title>draft genome sequence of fig (Ficus carica).</title>
        <authorList>
            <person name="Takahashi T."/>
            <person name="Nishimura K."/>
        </authorList>
    </citation>
    <scope>NUCLEOTIDE SEQUENCE</scope>
</reference>
<dbReference type="PANTHER" id="PTHR23155">
    <property type="entry name" value="DISEASE RESISTANCE PROTEIN RP"/>
    <property type="match status" value="1"/>
</dbReference>
<evidence type="ECO:0000259" key="2">
    <source>
        <dbReference type="Pfam" id="PF00931"/>
    </source>
</evidence>
<dbReference type="InterPro" id="IPR027417">
    <property type="entry name" value="P-loop_NTPase"/>
</dbReference>
<evidence type="ECO:0000313" key="4">
    <source>
        <dbReference type="Proteomes" id="UP001187192"/>
    </source>
</evidence>
<protein>
    <recommendedName>
        <fullName evidence="2">NB-ARC domain-containing protein</fullName>
    </recommendedName>
</protein>
<evidence type="ECO:0000256" key="1">
    <source>
        <dbReference type="SAM" id="MobiDB-lite"/>
    </source>
</evidence>
<feature type="region of interest" description="Disordered" evidence="1">
    <location>
        <begin position="355"/>
        <end position="428"/>
    </location>
</feature>
<feature type="compositionally biased region" description="Basic and acidic residues" evidence="1">
    <location>
        <begin position="388"/>
        <end position="411"/>
    </location>
</feature>
<feature type="compositionally biased region" description="Low complexity" evidence="1">
    <location>
        <begin position="1"/>
        <end position="14"/>
    </location>
</feature>
<dbReference type="InterPro" id="IPR002182">
    <property type="entry name" value="NB-ARC"/>
</dbReference>
<dbReference type="EMBL" id="BTGU01000003">
    <property type="protein sequence ID" value="GMN31075.1"/>
    <property type="molecule type" value="Genomic_DNA"/>
</dbReference>
<gene>
    <name evidence="3" type="ORF">TIFTF001_003087</name>
</gene>
<feature type="region of interest" description="Disordered" evidence="1">
    <location>
        <begin position="1"/>
        <end position="51"/>
    </location>
</feature>
<dbReference type="Proteomes" id="UP001187192">
    <property type="component" value="Unassembled WGS sequence"/>
</dbReference>
<evidence type="ECO:0000313" key="3">
    <source>
        <dbReference type="EMBL" id="GMN31075.1"/>
    </source>
</evidence>
<comment type="caution">
    <text evidence="3">The sequence shown here is derived from an EMBL/GenBank/DDBJ whole genome shotgun (WGS) entry which is preliminary data.</text>
</comment>
<dbReference type="InterPro" id="IPR044974">
    <property type="entry name" value="Disease_R_plants"/>
</dbReference>
<dbReference type="SUPFAM" id="SSF52540">
    <property type="entry name" value="P-loop containing nucleoside triphosphate hydrolases"/>
    <property type="match status" value="1"/>
</dbReference>
<feature type="compositionally biased region" description="Basic and acidic residues" evidence="1">
    <location>
        <begin position="15"/>
        <end position="37"/>
    </location>
</feature>
<sequence>MPIFCTKKSTTTTSPKEKTNGSDSDKKKNHDGSDQHQKGASRVASTSSSKKDVDDVIRIHWTSTPADDHVNSNPIRGFENERLLLKKLLGEREKDDQFKAVGIVGTRGVGKTTLCQEYYMNDQEKGTRRLLLPRVWVAMAIKPAEKIAMLKRTLASLGVDEEKTIIDVSSHDDDKLLKALLYMLRLQLIQKRYLIVLDGVCEFDPWLEKLHSTEPLERKSGTSLACALPKGCGGTVIVTSRVEETAKKMVGEANVHRVLPLSDPESIWDIFCDTINKLGNGRLTNLNGELTKLNALQKEMEKIRDSCSAEFLLGGKKTDIMADLRKKVIMKCNGLPLTAKLTAETMPDLLDQWKKQHAKQNGQEKDATAKKDQAPYQPKTQGAQEIENIERQAAKVDQEDAESNVEKAIPKDEEEQDVHQEASTPNEV</sequence>
<dbReference type="PANTHER" id="PTHR23155:SF1205">
    <property type="entry name" value="DISEASE RESISTANCE PROTEIN RPM1"/>
    <property type="match status" value="1"/>
</dbReference>
<dbReference type="Pfam" id="PF00931">
    <property type="entry name" value="NB-ARC"/>
    <property type="match status" value="1"/>
</dbReference>
<dbReference type="GO" id="GO:0098542">
    <property type="term" value="P:defense response to other organism"/>
    <property type="evidence" value="ECO:0007669"/>
    <property type="project" value="TreeGrafter"/>
</dbReference>
<dbReference type="PRINTS" id="PR00364">
    <property type="entry name" value="DISEASERSIST"/>
</dbReference>
<name>A0AA88CTI1_FICCA</name>
<accession>A0AA88CTI1</accession>
<dbReference type="GO" id="GO:0043531">
    <property type="term" value="F:ADP binding"/>
    <property type="evidence" value="ECO:0007669"/>
    <property type="project" value="InterPro"/>
</dbReference>
<dbReference type="AlphaFoldDB" id="A0AA88CTI1"/>
<feature type="domain" description="NB-ARC" evidence="2">
    <location>
        <begin position="88"/>
        <end position="275"/>
    </location>
</feature>
<organism evidence="3 4">
    <name type="scientific">Ficus carica</name>
    <name type="common">Common fig</name>
    <dbReference type="NCBI Taxonomy" id="3494"/>
    <lineage>
        <taxon>Eukaryota</taxon>
        <taxon>Viridiplantae</taxon>
        <taxon>Streptophyta</taxon>
        <taxon>Embryophyta</taxon>
        <taxon>Tracheophyta</taxon>
        <taxon>Spermatophyta</taxon>
        <taxon>Magnoliopsida</taxon>
        <taxon>eudicotyledons</taxon>
        <taxon>Gunneridae</taxon>
        <taxon>Pentapetalae</taxon>
        <taxon>rosids</taxon>
        <taxon>fabids</taxon>
        <taxon>Rosales</taxon>
        <taxon>Moraceae</taxon>
        <taxon>Ficeae</taxon>
        <taxon>Ficus</taxon>
    </lineage>
</organism>
<dbReference type="Gene3D" id="3.40.50.300">
    <property type="entry name" value="P-loop containing nucleotide triphosphate hydrolases"/>
    <property type="match status" value="1"/>
</dbReference>
<proteinExistence type="predicted"/>
<keyword evidence="4" id="KW-1185">Reference proteome</keyword>